<evidence type="ECO:0000256" key="6">
    <source>
        <dbReference type="SAM" id="Phobius"/>
    </source>
</evidence>
<evidence type="ECO:0000313" key="7">
    <source>
        <dbReference type="EMBL" id="KAH3683226.1"/>
    </source>
</evidence>
<reference evidence="7" key="2">
    <citation type="submission" date="2021-01" db="EMBL/GenBank/DDBJ databases">
        <authorList>
            <person name="Schikora-Tamarit M.A."/>
        </authorList>
    </citation>
    <scope>NUCLEOTIDE SEQUENCE</scope>
    <source>
        <strain evidence="7">CBS2887</strain>
    </source>
</reference>
<feature type="transmembrane region" description="Helical" evidence="6">
    <location>
        <begin position="441"/>
        <end position="459"/>
    </location>
</feature>
<gene>
    <name evidence="7" type="ORF">WICPIJ_005802</name>
</gene>
<feature type="transmembrane region" description="Helical" evidence="6">
    <location>
        <begin position="402"/>
        <end position="421"/>
    </location>
</feature>
<dbReference type="GO" id="GO:0016020">
    <property type="term" value="C:membrane"/>
    <property type="evidence" value="ECO:0007669"/>
    <property type="project" value="UniProtKB-SubCell"/>
</dbReference>
<dbReference type="PANTHER" id="PTHR20855:SF97">
    <property type="entry name" value="ADIPOR-LIKE RECEPTOR IZH3-RELATED"/>
    <property type="match status" value="1"/>
</dbReference>
<dbReference type="GO" id="GO:0006882">
    <property type="term" value="P:intracellular zinc ion homeostasis"/>
    <property type="evidence" value="ECO:0007669"/>
    <property type="project" value="TreeGrafter"/>
</dbReference>
<dbReference type="EMBL" id="JAEUBG010003201">
    <property type="protein sequence ID" value="KAH3683226.1"/>
    <property type="molecule type" value="Genomic_DNA"/>
</dbReference>
<feature type="binding site" evidence="5">
    <location>
        <position position="325"/>
    </location>
    <ligand>
        <name>Zn(2+)</name>
        <dbReference type="ChEBI" id="CHEBI:29105"/>
    </ligand>
</feature>
<proteinExistence type="predicted"/>
<comment type="caution">
    <text evidence="7">The sequence shown here is derived from an EMBL/GenBank/DDBJ whole genome shotgun (WGS) entry which is preliminary data.</text>
</comment>
<evidence type="ECO:0000256" key="5">
    <source>
        <dbReference type="PIRSR" id="PIRSR604254-1"/>
    </source>
</evidence>
<keyword evidence="8" id="KW-1185">Reference proteome</keyword>
<feature type="transmembrane region" description="Helical" evidence="6">
    <location>
        <begin position="369"/>
        <end position="390"/>
    </location>
</feature>
<evidence type="ECO:0000256" key="3">
    <source>
        <dbReference type="ARBA" id="ARBA00022989"/>
    </source>
</evidence>
<comment type="subcellular location">
    <subcellularLocation>
        <location evidence="1">Membrane</location>
        <topology evidence="1">Multi-pass membrane protein</topology>
    </subcellularLocation>
</comment>
<keyword evidence="2 6" id="KW-0812">Transmembrane</keyword>
<dbReference type="GO" id="GO:0038023">
    <property type="term" value="F:signaling receptor activity"/>
    <property type="evidence" value="ECO:0007669"/>
    <property type="project" value="TreeGrafter"/>
</dbReference>
<keyword evidence="3 6" id="KW-1133">Transmembrane helix</keyword>
<accession>A0A9P8TM04</accession>
<name>A0A9P8TM04_WICPI</name>
<dbReference type="Pfam" id="PF03006">
    <property type="entry name" value="HlyIII"/>
    <property type="match status" value="1"/>
</dbReference>
<reference evidence="7" key="1">
    <citation type="journal article" date="2021" name="Open Biol.">
        <title>Shared evolutionary footprints suggest mitochondrial oxidative damage underlies multiple complex I losses in fungi.</title>
        <authorList>
            <person name="Schikora-Tamarit M.A."/>
            <person name="Marcet-Houben M."/>
            <person name="Nosek J."/>
            <person name="Gabaldon T."/>
        </authorList>
    </citation>
    <scope>NUCLEOTIDE SEQUENCE</scope>
    <source>
        <strain evidence="7">CBS2887</strain>
    </source>
</reference>
<evidence type="ECO:0008006" key="9">
    <source>
        <dbReference type="Google" id="ProtNLM"/>
    </source>
</evidence>
<evidence type="ECO:0000256" key="2">
    <source>
        <dbReference type="ARBA" id="ARBA00022692"/>
    </source>
</evidence>
<sequence>MTSRVFVKEEVFAEDCDSTDDDQKNGSQTLTKRSKNYPYNQKNLELIQEAHSSSCSINKIIESNYLQRDIMTDVNQFIQSIERKVKRVESKFPVKKEGSRDGSDSLATLQNLYETLIEIKKSVFKPQVDLDDFNRIIDSHYGHLLSSIDDSENLGFHEKLLTSLRFIDSKINEFTHIIGNEASMIMPASATNLVNEINEEVISPYDSIRAFELKFHNYEHAIQEGTKRLLHLYELPFPWRENEYIVWGYRFTNNHYHCVQSIFQVHNETINIWTHLAGCFYFFYICLFEYPRSELFQKSSISDICMIYLYLFAGIKCLISSSVWHTFNGTANLYLRKKFACIDYTGITVLITASVVVTEYTSLYHSNAFIRVGFVSFSLICGIAGFFFNWSEYFDHPKSKPFRIGFYIVLSLLGFGAYVIMGLQNGFVKASSFYAPAVGRLSWYLVGVVFYGSLFPEILRSDVKVIAKPEDEDIVSDRALKCIHEHFCVEPEKFSSSGKWWSLWWVDYIGSSHNIWHCFVLLGVTMHYFTLYEMMSIAIGDQ</sequence>
<feature type="transmembrane region" description="Helical" evidence="6">
    <location>
        <begin position="307"/>
        <end position="327"/>
    </location>
</feature>
<evidence type="ECO:0000256" key="1">
    <source>
        <dbReference type="ARBA" id="ARBA00004141"/>
    </source>
</evidence>
<feature type="transmembrane region" description="Helical" evidence="6">
    <location>
        <begin position="339"/>
        <end position="357"/>
    </location>
</feature>
<keyword evidence="5" id="KW-0862">Zinc</keyword>
<organism evidence="7 8">
    <name type="scientific">Wickerhamomyces pijperi</name>
    <name type="common">Yeast</name>
    <name type="synonym">Pichia pijperi</name>
    <dbReference type="NCBI Taxonomy" id="599730"/>
    <lineage>
        <taxon>Eukaryota</taxon>
        <taxon>Fungi</taxon>
        <taxon>Dikarya</taxon>
        <taxon>Ascomycota</taxon>
        <taxon>Saccharomycotina</taxon>
        <taxon>Saccharomycetes</taxon>
        <taxon>Phaffomycetales</taxon>
        <taxon>Wickerhamomycetaceae</taxon>
        <taxon>Wickerhamomyces</taxon>
    </lineage>
</organism>
<evidence type="ECO:0000313" key="8">
    <source>
        <dbReference type="Proteomes" id="UP000774326"/>
    </source>
</evidence>
<dbReference type="Proteomes" id="UP000774326">
    <property type="component" value="Unassembled WGS sequence"/>
</dbReference>
<evidence type="ECO:0000256" key="4">
    <source>
        <dbReference type="ARBA" id="ARBA00023136"/>
    </source>
</evidence>
<keyword evidence="4 6" id="KW-0472">Membrane</keyword>
<dbReference type="PANTHER" id="PTHR20855">
    <property type="entry name" value="ADIPOR/PROGESTIN RECEPTOR-RELATED"/>
    <property type="match status" value="1"/>
</dbReference>
<dbReference type="OrthoDB" id="5585746at2759"/>
<dbReference type="GO" id="GO:0046872">
    <property type="term" value="F:metal ion binding"/>
    <property type="evidence" value="ECO:0007669"/>
    <property type="project" value="UniProtKB-KW"/>
</dbReference>
<dbReference type="InterPro" id="IPR004254">
    <property type="entry name" value="AdipoR/HlyIII-related"/>
</dbReference>
<protein>
    <recommendedName>
        <fullName evidence="9">ADIPOR-like receptor IZH3</fullName>
    </recommendedName>
</protein>
<dbReference type="AlphaFoldDB" id="A0A9P8TM04"/>
<keyword evidence="5" id="KW-0479">Metal-binding</keyword>